<protein>
    <submittedName>
        <fullName evidence="1">Uncharacterized protein</fullName>
    </submittedName>
</protein>
<reference evidence="1" key="1">
    <citation type="journal article" date="2014" name="Int. J. Syst. Evol. Microbiol.">
        <title>Complete genome sequence of Corynebacterium casei LMG S-19264T (=DSM 44701T), isolated from a smear-ripened cheese.</title>
        <authorList>
            <consortium name="US DOE Joint Genome Institute (JGI-PGF)"/>
            <person name="Walter F."/>
            <person name="Albersmeier A."/>
            <person name="Kalinowski J."/>
            <person name="Ruckert C."/>
        </authorList>
    </citation>
    <scope>NUCLEOTIDE SEQUENCE</scope>
    <source>
        <strain evidence="1">JCM 4059</strain>
    </source>
</reference>
<keyword evidence="2" id="KW-1185">Reference proteome</keyword>
<evidence type="ECO:0000313" key="2">
    <source>
        <dbReference type="Proteomes" id="UP000638313"/>
    </source>
</evidence>
<gene>
    <name evidence="1" type="ORF">GCM10010218_64070</name>
</gene>
<dbReference type="Proteomes" id="UP000638313">
    <property type="component" value="Unassembled WGS sequence"/>
</dbReference>
<evidence type="ECO:0000313" key="1">
    <source>
        <dbReference type="EMBL" id="GHF74125.1"/>
    </source>
</evidence>
<dbReference type="EMBL" id="BNBD01000026">
    <property type="protein sequence ID" value="GHF74125.1"/>
    <property type="molecule type" value="Genomic_DNA"/>
</dbReference>
<reference evidence="1" key="2">
    <citation type="submission" date="2020-09" db="EMBL/GenBank/DDBJ databases">
        <authorList>
            <person name="Sun Q."/>
            <person name="Ohkuma M."/>
        </authorList>
    </citation>
    <scope>NUCLEOTIDE SEQUENCE</scope>
    <source>
        <strain evidence="1">JCM 4059</strain>
    </source>
</reference>
<name>A0A919BAZ8_9ACTN</name>
<dbReference type="AlphaFoldDB" id="A0A919BAZ8"/>
<accession>A0A919BAZ8</accession>
<comment type="caution">
    <text evidence="1">The sequence shown here is derived from an EMBL/GenBank/DDBJ whole genome shotgun (WGS) entry which is preliminary data.</text>
</comment>
<sequence length="91" mass="9912">MGGMVSETATHDERLRDLEAEAFRTGRTLAEHGEQLAMIREQQRTAFGNIDSLADAIGAPGDRSITERLDTMERVLFALARAQGINPDALG</sequence>
<organism evidence="1 2">
    <name type="scientific">Streptomyces mashuensis</name>
    <dbReference type="NCBI Taxonomy" id="33904"/>
    <lineage>
        <taxon>Bacteria</taxon>
        <taxon>Bacillati</taxon>
        <taxon>Actinomycetota</taxon>
        <taxon>Actinomycetes</taxon>
        <taxon>Kitasatosporales</taxon>
        <taxon>Streptomycetaceae</taxon>
        <taxon>Streptomyces</taxon>
    </lineage>
</organism>
<proteinExistence type="predicted"/>